<name>A0A845QUD0_9CLOT</name>
<evidence type="ECO:0000313" key="1">
    <source>
        <dbReference type="EMBL" id="NBI05409.1"/>
    </source>
</evidence>
<accession>A0A845QUD0</accession>
<keyword evidence="2" id="KW-1185">Reference proteome</keyword>
<proteinExistence type="predicted"/>
<gene>
    <name evidence="1" type="ORF">D3Z33_00885</name>
</gene>
<dbReference type="PANTHER" id="PTHR37816:SF2">
    <property type="entry name" value="DNA TOPOLOGY MODULATION PROTEIN FLAR-RELATED PROTEIN"/>
    <property type="match status" value="1"/>
</dbReference>
<sequence length="168" mass="20092">MKTHIIGGSGTGKSYIAKQISKKYNIQHFDLDNIFWDNTVKTYGIKMPVEKRTEELSNILSKEDWIIEGVYYSWLLDSFKLSDKIFVLNISPLIFNFRIIKRFIKRKFGLEEGKKENIKSLKDLIIWTNNYQKFKIPKILEVLEPYRDKVIVIHNTKELYKYFMKIDK</sequence>
<dbReference type="PANTHER" id="PTHR37816">
    <property type="entry name" value="YALI0E33011P"/>
    <property type="match status" value="1"/>
</dbReference>
<dbReference type="EMBL" id="QXXA01000001">
    <property type="protein sequence ID" value="NBI05409.1"/>
    <property type="molecule type" value="Genomic_DNA"/>
</dbReference>
<dbReference type="InterPro" id="IPR052922">
    <property type="entry name" value="Cytidylate_Kinase-2"/>
</dbReference>
<comment type="caution">
    <text evidence="1">The sequence shown here is derived from an EMBL/GenBank/DDBJ whole genome shotgun (WGS) entry which is preliminary data.</text>
</comment>
<reference evidence="1 2" key="1">
    <citation type="submission" date="2018-08" db="EMBL/GenBank/DDBJ databases">
        <title>Murine metabolic-syndrome-specific gut microbial biobank.</title>
        <authorList>
            <person name="Liu C."/>
        </authorList>
    </citation>
    <scope>NUCLEOTIDE SEQUENCE [LARGE SCALE GENOMIC DNA]</scope>
    <source>
        <strain evidence="1 2">583</strain>
    </source>
</reference>
<dbReference type="OrthoDB" id="1201990at2"/>
<dbReference type="InterPro" id="IPR027417">
    <property type="entry name" value="P-loop_NTPase"/>
</dbReference>
<dbReference type="RefSeq" id="WP_160195918.1">
    <property type="nucleotide sequence ID" value="NZ_QXXA01000001.1"/>
</dbReference>
<dbReference type="AlphaFoldDB" id="A0A845QUD0"/>
<protein>
    <submittedName>
        <fullName evidence="1">DNA topology modulation protein FlaR</fullName>
    </submittedName>
</protein>
<dbReference type="Gene3D" id="3.40.50.300">
    <property type="entry name" value="P-loop containing nucleotide triphosphate hydrolases"/>
    <property type="match status" value="1"/>
</dbReference>
<dbReference type="SUPFAM" id="SSF52540">
    <property type="entry name" value="P-loop containing nucleoside triphosphate hydrolases"/>
    <property type="match status" value="1"/>
</dbReference>
<organism evidence="1 2">
    <name type="scientific">Senegalia massiliensis</name>
    <dbReference type="NCBI Taxonomy" id="1720316"/>
    <lineage>
        <taxon>Bacteria</taxon>
        <taxon>Bacillati</taxon>
        <taxon>Bacillota</taxon>
        <taxon>Clostridia</taxon>
        <taxon>Eubacteriales</taxon>
        <taxon>Clostridiaceae</taxon>
        <taxon>Senegalia</taxon>
    </lineage>
</organism>
<dbReference type="Proteomes" id="UP000467132">
    <property type="component" value="Unassembled WGS sequence"/>
</dbReference>
<evidence type="ECO:0000313" key="2">
    <source>
        <dbReference type="Proteomes" id="UP000467132"/>
    </source>
</evidence>